<accession>E3MV53</accession>
<feature type="signal peptide" evidence="1">
    <location>
        <begin position="1"/>
        <end position="22"/>
    </location>
</feature>
<evidence type="ECO:0000313" key="3">
    <source>
        <dbReference type="Proteomes" id="UP000008281"/>
    </source>
</evidence>
<dbReference type="KEGG" id="crq:GCK72_025974"/>
<reference evidence="2" key="1">
    <citation type="submission" date="2007-07" db="EMBL/GenBank/DDBJ databases">
        <title>PCAP assembly of the Caenorhabditis remanei genome.</title>
        <authorList>
            <consortium name="The Caenorhabditis remanei Sequencing Consortium"/>
            <person name="Wilson R.K."/>
        </authorList>
    </citation>
    <scope>NUCLEOTIDE SEQUENCE [LARGE SCALE GENOMIC DNA]</scope>
    <source>
        <strain evidence="2">PB4641</strain>
    </source>
</reference>
<organism evidence="3">
    <name type="scientific">Caenorhabditis remanei</name>
    <name type="common">Caenorhabditis vulgaris</name>
    <dbReference type="NCBI Taxonomy" id="31234"/>
    <lineage>
        <taxon>Eukaryota</taxon>
        <taxon>Metazoa</taxon>
        <taxon>Ecdysozoa</taxon>
        <taxon>Nematoda</taxon>
        <taxon>Chromadorea</taxon>
        <taxon>Rhabditida</taxon>
        <taxon>Rhabditina</taxon>
        <taxon>Rhabditomorpha</taxon>
        <taxon>Rhabditoidea</taxon>
        <taxon>Rhabditidae</taxon>
        <taxon>Peloderinae</taxon>
        <taxon>Caenorhabditis</taxon>
    </lineage>
</organism>
<sequence length="144" mass="17196">MGRFFGFFPIFLVFLLLQFSIGYPDMESQMMMHPKTDYIHFTGQLTCKHLQTPTIQALVLWEHNSVFALFLPFQQLSLDQTVHPYRYDIKARAFGDGILNSDYEFYLDIIHNCSYFIESRQQKIWYQHFNTEGNITFNMDIKLE</sequence>
<dbReference type="RefSeq" id="XP_003099985.2">
    <property type="nucleotide sequence ID" value="XM_003099937.2"/>
</dbReference>
<evidence type="ECO:0000256" key="1">
    <source>
        <dbReference type="SAM" id="SignalP"/>
    </source>
</evidence>
<evidence type="ECO:0000313" key="2">
    <source>
        <dbReference type="EMBL" id="EFP09990.1"/>
    </source>
</evidence>
<name>E3MV53_CAERE</name>
<gene>
    <name evidence="2" type="ORF">CRE_20891</name>
</gene>
<dbReference type="CTD" id="9826316"/>
<dbReference type="AlphaFoldDB" id="E3MV53"/>
<dbReference type="InParanoid" id="E3MV53"/>
<dbReference type="EMBL" id="DS268481">
    <property type="protein sequence ID" value="EFP09990.1"/>
    <property type="molecule type" value="Genomic_DNA"/>
</dbReference>
<dbReference type="Proteomes" id="UP000008281">
    <property type="component" value="Unassembled WGS sequence"/>
</dbReference>
<feature type="chain" id="PRO_5003176373" evidence="1">
    <location>
        <begin position="23"/>
        <end position="144"/>
    </location>
</feature>
<dbReference type="GeneID" id="9826316"/>
<proteinExistence type="predicted"/>
<keyword evidence="1" id="KW-0732">Signal</keyword>
<dbReference type="HOGENOM" id="CLU_1798255_0_0_1"/>
<keyword evidence="3" id="KW-1185">Reference proteome</keyword>
<protein>
    <submittedName>
        <fullName evidence="2">Uncharacterized protein</fullName>
    </submittedName>
</protein>